<dbReference type="InterPro" id="IPR050191">
    <property type="entry name" value="ATP-dep_DNA_ligase"/>
</dbReference>
<dbReference type="EMBL" id="JACGWZ010000002">
    <property type="protein sequence ID" value="MBA8824483.1"/>
    <property type="molecule type" value="Genomic_DNA"/>
</dbReference>
<comment type="similarity">
    <text evidence="1">Belongs to the ATP-dependent DNA ligase family.</text>
</comment>
<evidence type="ECO:0000256" key="2">
    <source>
        <dbReference type="ARBA" id="ARBA00012727"/>
    </source>
</evidence>
<evidence type="ECO:0000256" key="3">
    <source>
        <dbReference type="ARBA" id="ARBA00022598"/>
    </source>
</evidence>
<dbReference type="Proteomes" id="UP000569329">
    <property type="component" value="Unassembled WGS sequence"/>
</dbReference>
<dbReference type="Pfam" id="PF04679">
    <property type="entry name" value="DNA_ligase_A_C"/>
    <property type="match status" value="1"/>
</dbReference>
<evidence type="ECO:0000313" key="7">
    <source>
        <dbReference type="Proteomes" id="UP000569329"/>
    </source>
</evidence>
<dbReference type="CDD" id="cd07971">
    <property type="entry name" value="OBF_DNA_ligase_LigD"/>
    <property type="match status" value="1"/>
</dbReference>
<keyword evidence="3 6" id="KW-0436">Ligase</keyword>
<comment type="caution">
    <text evidence="6">The sequence shown here is derived from an EMBL/GenBank/DDBJ whole genome shotgun (WGS) entry which is preliminary data.</text>
</comment>
<dbReference type="SUPFAM" id="SSF50249">
    <property type="entry name" value="Nucleic acid-binding proteins"/>
    <property type="match status" value="1"/>
</dbReference>
<accession>A0A839DTW7</accession>
<feature type="domain" description="ATP-dependent DNA ligase family profile" evidence="5">
    <location>
        <begin position="122"/>
        <end position="245"/>
    </location>
</feature>
<dbReference type="Gene3D" id="3.30.1490.70">
    <property type="match status" value="1"/>
</dbReference>
<dbReference type="InterPro" id="IPR014146">
    <property type="entry name" value="LigD_ligase_dom"/>
</dbReference>
<name>A0A839DTW7_9PSEU</name>
<proteinExistence type="inferred from homology"/>
<keyword evidence="7" id="KW-1185">Reference proteome</keyword>
<dbReference type="Pfam" id="PF01068">
    <property type="entry name" value="DNA_ligase_A_M"/>
    <property type="match status" value="1"/>
</dbReference>
<dbReference type="InterPro" id="IPR012310">
    <property type="entry name" value="DNA_ligase_ATP-dep_cent"/>
</dbReference>
<dbReference type="GO" id="GO:0006310">
    <property type="term" value="P:DNA recombination"/>
    <property type="evidence" value="ECO:0007669"/>
    <property type="project" value="InterPro"/>
</dbReference>
<dbReference type="Gene3D" id="3.30.470.30">
    <property type="entry name" value="DNA ligase/mRNA capping enzyme"/>
    <property type="match status" value="1"/>
</dbReference>
<dbReference type="SUPFAM" id="SSF56091">
    <property type="entry name" value="DNA ligase/mRNA capping enzyme, catalytic domain"/>
    <property type="match status" value="1"/>
</dbReference>
<dbReference type="Gene3D" id="2.40.50.140">
    <property type="entry name" value="Nucleic acid-binding proteins"/>
    <property type="match status" value="1"/>
</dbReference>
<evidence type="ECO:0000256" key="4">
    <source>
        <dbReference type="ARBA" id="ARBA00034003"/>
    </source>
</evidence>
<dbReference type="CDD" id="cd07906">
    <property type="entry name" value="Adenylation_DNA_ligase_LigD_LigC"/>
    <property type="match status" value="1"/>
</dbReference>
<dbReference type="GO" id="GO:0006281">
    <property type="term" value="P:DNA repair"/>
    <property type="evidence" value="ECO:0007669"/>
    <property type="project" value="InterPro"/>
</dbReference>
<evidence type="ECO:0000313" key="6">
    <source>
        <dbReference type="EMBL" id="MBA8824483.1"/>
    </source>
</evidence>
<comment type="catalytic activity">
    <reaction evidence="4">
        <text>ATP + (deoxyribonucleotide)n-3'-hydroxyl + 5'-phospho-(deoxyribonucleotide)m = (deoxyribonucleotide)n+m + AMP + diphosphate.</text>
        <dbReference type="EC" id="6.5.1.1"/>
    </reaction>
</comment>
<dbReference type="RefSeq" id="WP_182543759.1">
    <property type="nucleotide sequence ID" value="NZ_JACGWZ010000002.1"/>
</dbReference>
<dbReference type="PANTHER" id="PTHR45674">
    <property type="entry name" value="DNA LIGASE 1/3 FAMILY MEMBER"/>
    <property type="match status" value="1"/>
</dbReference>
<sequence length="333" mass="38173">MSSGLESLPKSAHDRLRWQPQPRWVDPTLATLVHEPFSDPDWLFEPKLDGQRCLVFKQGQEVWLLSRNRKRLDETYPELLRAFAEQPCRSGVFDSEIVAFENGRSSFARLQGRMQLGSADQNRMHETPIHCYVFDLLHIDGYDVTDLALRDRKKLLKRTLRSRDPIRLVQHRNSDGVDYHRQACRAGWEGALAKDATRGYARGRSRTWLKFKCVHEQEFVIGGFTDPAGSRTGLGALLVGYYDDGHLVYGGKVGTGFTEETLHDLRDRLGARERARSPFSEDPGERGARWIAPEFVAEIAFTEWTEDGKLRHPRYLGLRRDKNPADVVAERPT</sequence>
<protein>
    <recommendedName>
        <fullName evidence="2">DNA ligase (ATP)</fullName>
        <ecNumber evidence="2">6.5.1.1</ecNumber>
    </recommendedName>
</protein>
<evidence type="ECO:0000256" key="1">
    <source>
        <dbReference type="ARBA" id="ARBA00007572"/>
    </source>
</evidence>
<dbReference type="InterPro" id="IPR012340">
    <property type="entry name" value="NA-bd_OB-fold"/>
</dbReference>
<dbReference type="EC" id="6.5.1.1" evidence="2"/>
<dbReference type="PROSITE" id="PS00697">
    <property type="entry name" value="DNA_LIGASE_A1"/>
    <property type="match status" value="1"/>
</dbReference>
<dbReference type="PROSITE" id="PS50160">
    <property type="entry name" value="DNA_LIGASE_A3"/>
    <property type="match status" value="1"/>
</dbReference>
<organism evidence="6 7">
    <name type="scientific">Halosaccharopolyspora lacisalsi</name>
    <dbReference type="NCBI Taxonomy" id="1000566"/>
    <lineage>
        <taxon>Bacteria</taxon>
        <taxon>Bacillati</taxon>
        <taxon>Actinomycetota</taxon>
        <taxon>Actinomycetes</taxon>
        <taxon>Pseudonocardiales</taxon>
        <taxon>Pseudonocardiaceae</taxon>
        <taxon>Halosaccharopolyspora</taxon>
    </lineage>
</organism>
<evidence type="ECO:0000259" key="5">
    <source>
        <dbReference type="PROSITE" id="PS50160"/>
    </source>
</evidence>
<dbReference type="GO" id="GO:0005524">
    <property type="term" value="F:ATP binding"/>
    <property type="evidence" value="ECO:0007669"/>
    <property type="project" value="InterPro"/>
</dbReference>
<dbReference type="InterPro" id="IPR016059">
    <property type="entry name" value="DNA_ligase_ATP-dep_CS"/>
</dbReference>
<dbReference type="NCBIfam" id="TIGR02779">
    <property type="entry name" value="NHEJ_ligase_lig"/>
    <property type="match status" value="1"/>
</dbReference>
<reference evidence="6 7" key="1">
    <citation type="submission" date="2020-07" db="EMBL/GenBank/DDBJ databases">
        <title>Sequencing the genomes of 1000 actinobacteria strains.</title>
        <authorList>
            <person name="Klenk H.-P."/>
        </authorList>
    </citation>
    <scope>NUCLEOTIDE SEQUENCE [LARGE SCALE GENOMIC DNA]</scope>
    <source>
        <strain evidence="6 7">DSM 45975</strain>
    </source>
</reference>
<gene>
    <name evidence="6" type="ORF">FHX42_001830</name>
</gene>
<dbReference type="AlphaFoldDB" id="A0A839DTW7"/>
<dbReference type="GO" id="GO:0003910">
    <property type="term" value="F:DNA ligase (ATP) activity"/>
    <property type="evidence" value="ECO:0007669"/>
    <property type="project" value="UniProtKB-EC"/>
</dbReference>
<dbReference type="InterPro" id="IPR012309">
    <property type="entry name" value="DNA_ligase_ATP-dep_C"/>
</dbReference>
<dbReference type="PANTHER" id="PTHR45674:SF4">
    <property type="entry name" value="DNA LIGASE 1"/>
    <property type="match status" value="1"/>
</dbReference>